<dbReference type="PANTHER" id="PTHR30250">
    <property type="entry name" value="PST FAMILY PREDICTED COLANIC ACID TRANSPORTER"/>
    <property type="match status" value="1"/>
</dbReference>
<evidence type="ECO:0000256" key="2">
    <source>
        <dbReference type="ARBA" id="ARBA00022475"/>
    </source>
</evidence>
<keyword evidence="4 6" id="KW-1133">Transmembrane helix</keyword>
<feature type="transmembrane region" description="Helical" evidence="6">
    <location>
        <begin position="111"/>
        <end position="135"/>
    </location>
</feature>
<feature type="transmembrane region" description="Helical" evidence="6">
    <location>
        <begin position="20"/>
        <end position="37"/>
    </location>
</feature>
<keyword evidence="5 6" id="KW-0472">Membrane</keyword>
<keyword evidence="2" id="KW-1003">Cell membrane</keyword>
<evidence type="ECO:0000256" key="6">
    <source>
        <dbReference type="SAM" id="Phobius"/>
    </source>
</evidence>
<evidence type="ECO:0000313" key="7">
    <source>
        <dbReference type="EMBL" id="MEN3748064.1"/>
    </source>
</evidence>
<dbReference type="InterPro" id="IPR050833">
    <property type="entry name" value="Poly_Biosynth_Transport"/>
</dbReference>
<feature type="transmembrane region" description="Helical" evidence="6">
    <location>
        <begin position="224"/>
        <end position="243"/>
    </location>
</feature>
<feature type="transmembrane region" description="Helical" evidence="6">
    <location>
        <begin position="86"/>
        <end position="105"/>
    </location>
</feature>
<proteinExistence type="predicted"/>
<organism evidence="7 8">
    <name type="scientific">Sphingomonas rustica</name>
    <dbReference type="NCBI Taxonomy" id="3103142"/>
    <lineage>
        <taxon>Bacteria</taxon>
        <taxon>Pseudomonadati</taxon>
        <taxon>Pseudomonadota</taxon>
        <taxon>Alphaproteobacteria</taxon>
        <taxon>Sphingomonadales</taxon>
        <taxon>Sphingomonadaceae</taxon>
        <taxon>Sphingomonas</taxon>
    </lineage>
</organism>
<gene>
    <name evidence="7" type="ORF">TPR58_12885</name>
</gene>
<dbReference type="Pfam" id="PF13440">
    <property type="entry name" value="Polysacc_synt_3"/>
    <property type="match status" value="1"/>
</dbReference>
<sequence>MISRFRRAKELRLGIRAQLLVSQALGQIMPIAAIPFLTRLLNPEQMGHYQVALSIALVALPFALFQADVFVPVARDADEVRLLERRAVLTTLIVGSIATSVAALLPNGGGLEAAVTTALLLAIMSLISVTNAVLIRKNDMPKLVHRNIAGGAFVAISQTIFAMLHPTSISLGLGMFVGRAFCQALLRSGKACAPHPNIADVPKDLWRVLSGASANALGTFASQMPMLLVAPVYGAAAAGYLGLGQRVVGAPTALIGQGVNQIIVADASAIIRGGEAKLWPGLRRQIIMLISLSLAAALAIAVIIPPLTSWIFGAPWAPAGDYMRILALPMCLQLVAIPMAPLMVMLGMQQAMLAIQIGRIFCTVGCILAAAHFALGMPLTVTLISAVWSLAYVVTIGLTITGMRKYDRLERAS</sequence>
<feature type="transmembrane region" description="Helical" evidence="6">
    <location>
        <begin position="381"/>
        <end position="401"/>
    </location>
</feature>
<accession>A0ABV0B930</accession>
<feature type="transmembrane region" description="Helical" evidence="6">
    <location>
        <begin position="357"/>
        <end position="375"/>
    </location>
</feature>
<keyword evidence="3 6" id="KW-0812">Transmembrane</keyword>
<feature type="transmembrane region" description="Helical" evidence="6">
    <location>
        <begin position="325"/>
        <end position="345"/>
    </location>
</feature>
<protein>
    <submittedName>
        <fullName evidence="7">Oligosaccharide flippase family protein</fullName>
    </submittedName>
</protein>
<feature type="transmembrane region" description="Helical" evidence="6">
    <location>
        <begin position="49"/>
        <end position="74"/>
    </location>
</feature>
<name>A0ABV0B930_9SPHN</name>
<feature type="transmembrane region" description="Helical" evidence="6">
    <location>
        <begin position="147"/>
        <end position="165"/>
    </location>
</feature>
<evidence type="ECO:0000256" key="5">
    <source>
        <dbReference type="ARBA" id="ARBA00023136"/>
    </source>
</evidence>
<evidence type="ECO:0000256" key="4">
    <source>
        <dbReference type="ARBA" id="ARBA00022989"/>
    </source>
</evidence>
<evidence type="ECO:0000256" key="3">
    <source>
        <dbReference type="ARBA" id="ARBA00022692"/>
    </source>
</evidence>
<dbReference type="PANTHER" id="PTHR30250:SF11">
    <property type="entry name" value="O-ANTIGEN TRANSPORTER-RELATED"/>
    <property type="match status" value="1"/>
</dbReference>
<evidence type="ECO:0000313" key="8">
    <source>
        <dbReference type="Proteomes" id="UP001427805"/>
    </source>
</evidence>
<comment type="subcellular location">
    <subcellularLocation>
        <location evidence="1">Cell membrane</location>
        <topology evidence="1">Multi-pass membrane protein</topology>
    </subcellularLocation>
</comment>
<dbReference type="Proteomes" id="UP001427805">
    <property type="component" value="Unassembled WGS sequence"/>
</dbReference>
<reference evidence="7 8" key="1">
    <citation type="submission" date="2024-05" db="EMBL/GenBank/DDBJ databases">
        <title>Sphingomonas sp. HF-S3 16S ribosomal RNA gene Genome sequencing and assembly.</title>
        <authorList>
            <person name="Lee H."/>
        </authorList>
    </citation>
    <scope>NUCLEOTIDE SEQUENCE [LARGE SCALE GENOMIC DNA]</scope>
    <source>
        <strain evidence="7 8">HF-S3</strain>
    </source>
</reference>
<dbReference type="RefSeq" id="WP_346247080.1">
    <property type="nucleotide sequence ID" value="NZ_JBDIZK010000007.1"/>
</dbReference>
<dbReference type="EMBL" id="JBDIZK010000007">
    <property type="protein sequence ID" value="MEN3748064.1"/>
    <property type="molecule type" value="Genomic_DNA"/>
</dbReference>
<comment type="caution">
    <text evidence="7">The sequence shown here is derived from an EMBL/GenBank/DDBJ whole genome shotgun (WGS) entry which is preliminary data.</text>
</comment>
<feature type="transmembrane region" description="Helical" evidence="6">
    <location>
        <begin position="286"/>
        <end position="305"/>
    </location>
</feature>
<keyword evidence="8" id="KW-1185">Reference proteome</keyword>
<evidence type="ECO:0000256" key="1">
    <source>
        <dbReference type="ARBA" id="ARBA00004651"/>
    </source>
</evidence>